<evidence type="ECO:0000256" key="6">
    <source>
        <dbReference type="ARBA" id="ARBA00022824"/>
    </source>
</evidence>
<comment type="subcellular location">
    <subcellularLocation>
        <location evidence="2">Endoplasmic reticulum membrane</location>
        <topology evidence="2">Multi-pass membrane protein</topology>
    </subcellularLocation>
</comment>
<keyword evidence="4 9" id="KW-0812">Transmembrane</keyword>
<dbReference type="InterPro" id="IPR021149">
    <property type="entry name" value="OligosaccharylTrfase_OST3/OST6"/>
</dbReference>
<dbReference type="GO" id="GO:0018279">
    <property type="term" value="P:protein N-linked glycosylation via asparagine"/>
    <property type="evidence" value="ECO:0007669"/>
    <property type="project" value="TreeGrafter"/>
</dbReference>
<evidence type="ECO:0000256" key="4">
    <source>
        <dbReference type="ARBA" id="ARBA00022692"/>
    </source>
</evidence>
<feature type="transmembrane region" description="Helical" evidence="9">
    <location>
        <begin position="205"/>
        <end position="224"/>
    </location>
</feature>
<keyword evidence="8 9" id="KW-0472">Membrane</keyword>
<evidence type="ECO:0000256" key="8">
    <source>
        <dbReference type="ARBA" id="ARBA00023136"/>
    </source>
</evidence>
<keyword evidence="6" id="KW-0256">Endoplasmic reticulum</keyword>
<evidence type="ECO:0008006" key="15">
    <source>
        <dbReference type="Google" id="ProtNLM"/>
    </source>
</evidence>
<evidence type="ECO:0000256" key="2">
    <source>
        <dbReference type="ARBA" id="ARBA00004477"/>
    </source>
</evidence>
<name>A0A0G4IMI9_PLABS</name>
<dbReference type="OrthoDB" id="67566at2759"/>
<comment type="function">
    <text evidence="1">Subunit of the oligosaccharyl transferase (OST) complex that catalyzes the initial transfer of a defined glycan (Glc(3)Man(9)GlcNAc(2) in eukaryotes) from the lipid carrier dolichol-pyrophosphate to an asparagine residue within an Asn-X-Ser/Thr consensus motif in nascent polypeptide chains, the first step in protein N-glycosylation. N-glycosylation occurs cotranslationally and the complex associates with the Sec61 complex at the channel-forming translocon complex that mediates protein translocation across the endoplasmic reticulum (ER). All subunits are required for a maximal enzyme activity.</text>
</comment>
<gene>
    <name evidence="11" type="ORF">PBRA_004991</name>
    <name evidence="12" type="ORF">PLBR_LOCUS6474</name>
</gene>
<evidence type="ECO:0000256" key="10">
    <source>
        <dbReference type="SAM" id="SignalP"/>
    </source>
</evidence>
<comment type="similarity">
    <text evidence="3">Belongs to the OST3/OST6 family.</text>
</comment>
<geneLocation type="mitochondrion" evidence="12"/>
<keyword evidence="12" id="KW-0496">Mitochondrion</keyword>
<reference evidence="11 13" key="1">
    <citation type="submission" date="2015-02" db="EMBL/GenBank/DDBJ databases">
        <authorList>
            <person name="Chooi Y.-H."/>
        </authorList>
    </citation>
    <scope>NUCLEOTIDE SEQUENCE [LARGE SCALE GENOMIC DNA]</scope>
    <source>
        <strain evidence="11">E3</strain>
    </source>
</reference>
<accession>A0A0G4IMI9</accession>
<dbReference type="Proteomes" id="UP000039324">
    <property type="component" value="Unassembled WGS sequence"/>
</dbReference>
<dbReference type="PANTHER" id="PTHR12692:SF0">
    <property type="entry name" value="GH11935P"/>
    <property type="match status" value="1"/>
</dbReference>
<dbReference type="OMA" id="VLFGMYS"/>
<dbReference type="STRING" id="37360.A0A0G4IMI9"/>
<dbReference type="Gene3D" id="3.40.30.10">
    <property type="entry name" value="Glutaredoxin"/>
    <property type="match status" value="1"/>
</dbReference>
<feature type="transmembrane region" description="Helical" evidence="9">
    <location>
        <begin position="310"/>
        <end position="328"/>
    </location>
</feature>
<keyword evidence="13" id="KW-1185">Reference proteome</keyword>
<evidence type="ECO:0000313" key="12">
    <source>
        <dbReference type="EMBL" id="SPQ99259.1"/>
    </source>
</evidence>
<protein>
    <recommendedName>
        <fullName evidence="15">Thioredoxin domain-containing protein</fullName>
    </recommendedName>
</protein>
<proteinExistence type="inferred from homology"/>
<dbReference type="Pfam" id="PF04756">
    <property type="entry name" value="OST3_OST6"/>
    <property type="match status" value="1"/>
</dbReference>
<evidence type="ECO:0000256" key="7">
    <source>
        <dbReference type="ARBA" id="ARBA00022989"/>
    </source>
</evidence>
<evidence type="ECO:0000313" key="11">
    <source>
        <dbReference type="EMBL" id="CEO96320.1"/>
    </source>
</evidence>
<dbReference type="Proteomes" id="UP000290189">
    <property type="component" value="Unassembled WGS sequence"/>
</dbReference>
<evidence type="ECO:0000256" key="3">
    <source>
        <dbReference type="ARBA" id="ARBA00009561"/>
    </source>
</evidence>
<keyword evidence="5 10" id="KW-0732">Signal</keyword>
<reference evidence="12 14" key="2">
    <citation type="submission" date="2018-03" db="EMBL/GenBank/DDBJ databases">
        <authorList>
            <person name="Fogelqvist J."/>
        </authorList>
    </citation>
    <scope>NUCLEOTIDE SEQUENCE [LARGE SCALE GENOMIC DNA]</scope>
</reference>
<evidence type="ECO:0000313" key="14">
    <source>
        <dbReference type="Proteomes" id="UP000290189"/>
    </source>
</evidence>
<dbReference type="GO" id="GO:0008250">
    <property type="term" value="C:oligosaccharyltransferase complex"/>
    <property type="evidence" value="ECO:0007669"/>
    <property type="project" value="TreeGrafter"/>
</dbReference>
<sequence length="350" mass="38377">MSFVARTGVPAMLCLGLVLLVAVASGQQKSADEKLEWMRTSAAAASHRLIRMGNDEFRDYVLRGPRNYNVAVLFTAKDPRFACKACTGIGKDIPLVSEAVYEASQHAGTPTFVVEMDFDYKDVGQTFNDLGMTSAPLLLFVHPYAKQNMPKSSTFVAKASNLDKFDFNSKGFTGEAVLRWINSRAGDLSASISRPFDWAAFVENVGVPALSGVVALAVLGPLFWRFRKNTSIYLLASFAIYLFCVSGGMYNILKETPWAHFDDSGEMSYVHGGSGWQLTSESYICGGVQLAIGIVVIFLSTKAVEVESPGSRQVMSVAALITAVYLWAKIRHLVSYKMGGYNDGWVYKWV</sequence>
<evidence type="ECO:0000256" key="1">
    <source>
        <dbReference type="ARBA" id="ARBA00002791"/>
    </source>
</evidence>
<dbReference type="EMBL" id="CDSF01000057">
    <property type="protein sequence ID" value="CEO96320.1"/>
    <property type="molecule type" value="Genomic_DNA"/>
</dbReference>
<dbReference type="EMBL" id="OVEO01000011">
    <property type="protein sequence ID" value="SPQ99259.1"/>
    <property type="molecule type" value="Genomic_DNA"/>
</dbReference>
<evidence type="ECO:0000256" key="9">
    <source>
        <dbReference type="SAM" id="Phobius"/>
    </source>
</evidence>
<feature type="signal peptide" evidence="10">
    <location>
        <begin position="1"/>
        <end position="26"/>
    </location>
</feature>
<feature type="transmembrane region" description="Helical" evidence="9">
    <location>
        <begin position="231"/>
        <end position="253"/>
    </location>
</feature>
<evidence type="ECO:0000313" key="13">
    <source>
        <dbReference type="Proteomes" id="UP000039324"/>
    </source>
</evidence>
<evidence type="ECO:0000256" key="5">
    <source>
        <dbReference type="ARBA" id="ARBA00022729"/>
    </source>
</evidence>
<dbReference type="PANTHER" id="PTHR12692">
    <property type="entry name" value="DOLICHYL-DIPHOSPHOOLIGOSACCHARIDE--PROTEIN GLYCOSYLTRANSFERASE-RELATED"/>
    <property type="match status" value="1"/>
</dbReference>
<dbReference type="AlphaFoldDB" id="A0A0G4IMI9"/>
<keyword evidence="7 9" id="KW-1133">Transmembrane helix</keyword>
<organism evidence="11 13">
    <name type="scientific">Plasmodiophora brassicae</name>
    <name type="common">Clubroot disease agent</name>
    <dbReference type="NCBI Taxonomy" id="37360"/>
    <lineage>
        <taxon>Eukaryota</taxon>
        <taxon>Sar</taxon>
        <taxon>Rhizaria</taxon>
        <taxon>Endomyxa</taxon>
        <taxon>Phytomyxea</taxon>
        <taxon>Plasmodiophorida</taxon>
        <taxon>Plasmodiophoridae</taxon>
        <taxon>Plasmodiophora</taxon>
    </lineage>
</organism>
<feature type="chain" id="PRO_5035990685" description="Thioredoxin domain-containing protein" evidence="10">
    <location>
        <begin position="27"/>
        <end position="350"/>
    </location>
</feature>